<dbReference type="PANTHER" id="PTHR23501:SF197">
    <property type="entry name" value="COMD"/>
    <property type="match status" value="1"/>
</dbReference>
<feature type="transmembrane region" description="Helical" evidence="5">
    <location>
        <begin position="312"/>
        <end position="333"/>
    </location>
</feature>
<feature type="transmembrane region" description="Helical" evidence="5">
    <location>
        <begin position="86"/>
        <end position="105"/>
    </location>
</feature>
<dbReference type="PANTHER" id="PTHR23501">
    <property type="entry name" value="MAJOR FACILITATOR SUPERFAMILY"/>
    <property type="match status" value="1"/>
</dbReference>
<evidence type="ECO:0000256" key="1">
    <source>
        <dbReference type="ARBA" id="ARBA00004141"/>
    </source>
</evidence>
<dbReference type="GO" id="GO:0005886">
    <property type="term" value="C:plasma membrane"/>
    <property type="evidence" value="ECO:0007669"/>
    <property type="project" value="TreeGrafter"/>
</dbReference>
<feature type="transmembrane region" description="Helical" evidence="5">
    <location>
        <begin position="413"/>
        <end position="431"/>
    </location>
</feature>
<name>A0A212K1X2_9PROT</name>
<feature type="transmembrane region" description="Helical" evidence="5">
    <location>
        <begin position="206"/>
        <end position="223"/>
    </location>
</feature>
<dbReference type="GO" id="GO:0022857">
    <property type="term" value="F:transmembrane transporter activity"/>
    <property type="evidence" value="ECO:0007669"/>
    <property type="project" value="InterPro"/>
</dbReference>
<dbReference type="Gene3D" id="1.20.1250.20">
    <property type="entry name" value="MFS general substrate transporter like domains"/>
    <property type="match status" value="1"/>
</dbReference>
<dbReference type="InterPro" id="IPR005829">
    <property type="entry name" value="Sugar_transporter_CS"/>
</dbReference>
<keyword evidence="2 5" id="KW-0812">Transmembrane</keyword>
<sequence length="495" mass="51541">MAPRDAAPPPRATSDTPFFRVFPPLMLPMFLGVVDQTIVATALPAISADLGDVERISWVVISYLIAATVAAPVYGRLGDALGRRNMMFVALGVVAVSSLMCAASPTLSALAFARVLQGLGGGGLMALAQSLIGEAVPPRERARYQGYLATVFVTSNAFGPLAGGYLTEAFGWRSIFLINIPVAVLAAWLVWRFLDARAPGGERFRFDFPGLGWFVLFIVPALLGLERIQSAGTPFTPAVGALVAVSLLSLALLLRRERRAPHPLLPFALLRKPDIWRPDALAACHGAALVSLITFVPIYLRVARGTAASEIGLLMLPIAVGIGAGSMATGWLVSRTGRTTLFPSLALIPVVGLLLLLAVFPLSLAGVAATLAICAFLMGSVMGVVQVTVQVAAGSAMLGAATGSVAFARSVGAAFGTALASMLLFASVAAIDAEAARHFAALVEYGPAALEGLAPEVRDTVMRAMGQGFGLVFTLIAGYVACGCALAWTIPMKRL</sequence>
<evidence type="ECO:0000256" key="5">
    <source>
        <dbReference type="SAM" id="Phobius"/>
    </source>
</evidence>
<dbReference type="EMBL" id="FLUO01000001">
    <property type="protein sequence ID" value="SBW05505.1"/>
    <property type="molecule type" value="Genomic_DNA"/>
</dbReference>
<feature type="transmembrane region" description="Helical" evidence="5">
    <location>
        <begin position="345"/>
        <end position="378"/>
    </location>
</feature>
<reference evidence="7" key="1">
    <citation type="submission" date="2016-04" db="EMBL/GenBank/DDBJ databases">
        <authorList>
            <person name="Evans L.H."/>
            <person name="Alamgir A."/>
            <person name="Owens N."/>
            <person name="Weber N.D."/>
            <person name="Virtaneva K."/>
            <person name="Barbian K."/>
            <person name="Babar A."/>
            <person name="Rosenke K."/>
        </authorList>
    </citation>
    <scope>NUCLEOTIDE SEQUENCE</scope>
    <source>
        <strain evidence="7">86</strain>
    </source>
</reference>
<dbReference type="PROSITE" id="PS00217">
    <property type="entry name" value="SUGAR_TRANSPORT_2"/>
    <property type="match status" value="1"/>
</dbReference>
<evidence type="ECO:0000256" key="4">
    <source>
        <dbReference type="ARBA" id="ARBA00023136"/>
    </source>
</evidence>
<dbReference type="PROSITE" id="PS50850">
    <property type="entry name" value="MFS"/>
    <property type="match status" value="1"/>
</dbReference>
<gene>
    <name evidence="7" type="ORF">KL86APRO_11988</name>
</gene>
<comment type="subcellular location">
    <subcellularLocation>
        <location evidence="1">Membrane</location>
        <topology evidence="1">Multi-pass membrane protein</topology>
    </subcellularLocation>
</comment>
<proteinExistence type="predicted"/>
<organism evidence="7">
    <name type="scientific">uncultured Alphaproteobacteria bacterium</name>
    <dbReference type="NCBI Taxonomy" id="91750"/>
    <lineage>
        <taxon>Bacteria</taxon>
        <taxon>Pseudomonadati</taxon>
        <taxon>Pseudomonadota</taxon>
        <taxon>Alphaproteobacteria</taxon>
        <taxon>environmental samples</taxon>
    </lineage>
</organism>
<feature type="transmembrane region" description="Helical" evidence="5">
    <location>
        <begin position="172"/>
        <end position="194"/>
    </location>
</feature>
<feature type="transmembrane region" description="Helical" evidence="5">
    <location>
        <begin position="235"/>
        <end position="254"/>
    </location>
</feature>
<feature type="transmembrane region" description="Helical" evidence="5">
    <location>
        <begin position="280"/>
        <end position="300"/>
    </location>
</feature>
<dbReference type="Gene3D" id="1.20.1720.10">
    <property type="entry name" value="Multidrug resistance protein D"/>
    <property type="match status" value="1"/>
</dbReference>
<dbReference type="AlphaFoldDB" id="A0A212K1X2"/>
<evidence type="ECO:0000256" key="2">
    <source>
        <dbReference type="ARBA" id="ARBA00022692"/>
    </source>
</evidence>
<dbReference type="InterPro" id="IPR011701">
    <property type="entry name" value="MFS"/>
</dbReference>
<dbReference type="SUPFAM" id="SSF103473">
    <property type="entry name" value="MFS general substrate transporter"/>
    <property type="match status" value="1"/>
</dbReference>
<accession>A0A212K1X2</accession>
<keyword evidence="3 5" id="KW-1133">Transmembrane helix</keyword>
<evidence type="ECO:0000259" key="6">
    <source>
        <dbReference type="PROSITE" id="PS50850"/>
    </source>
</evidence>
<dbReference type="InterPro" id="IPR020846">
    <property type="entry name" value="MFS_dom"/>
</dbReference>
<protein>
    <submittedName>
        <fullName evidence="7">Major facilitator superfamily MFS_1</fullName>
    </submittedName>
</protein>
<keyword evidence="4 5" id="KW-0472">Membrane</keyword>
<dbReference type="InterPro" id="IPR036259">
    <property type="entry name" value="MFS_trans_sf"/>
</dbReference>
<feature type="transmembrane region" description="Helical" evidence="5">
    <location>
        <begin position="55"/>
        <end position="74"/>
    </location>
</feature>
<evidence type="ECO:0000256" key="3">
    <source>
        <dbReference type="ARBA" id="ARBA00022989"/>
    </source>
</evidence>
<feature type="domain" description="Major facilitator superfamily (MFS) profile" evidence="6">
    <location>
        <begin position="21"/>
        <end position="458"/>
    </location>
</feature>
<evidence type="ECO:0000313" key="7">
    <source>
        <dbReference type="EMBL" id="SBW05505.1"/>
    </source>
</evidence>
<feature type="transmembrane region" description="Helical" evidence="5">
    <location>
        <begin position="468"/>
        <end position="490"/>
    </location>
</feature>
<feature type="transmembrane region" description="Helical" evidence="5">
    <location>
        <begin position="21"/>
        <end position="43"/>
    </location>
</feature>
<dbReference type="Pfam" id="PF07690">
    <property type="entry name" value="MFS_1"/>
    <property type="match status" value="1"/>
</dbReference>